<dbReference type="RefSeq" id="XP_040653027.1">
    <property type="nucleotide sequence ID" value="XM_040795350.1"/>
</dbReference>
<dbReference type="OMA" id="LTYYATR"/>
<dbReference type="AlphaFoldDB" id="A0A135LZV2"/>
<feature type="compositionally biased region" description="Basic and acidic residues" evidence="1">
    <location>
        <begin position="346"/>
        <end position="358"/>
    </location>
</feature>
<dbReference type="OrthoDB" id="5343483at2759"/>
<evidence type="ECO:0000256" key="1">
    <source>
        <dbReference type="SAM" id="MobiDB-lite"/>
    </source>
</evidence>
<evidence type="ECO:0000313" key="2">
    <source>
        <dbReference type="EMBL" id="KXG54492.1"/>
    </source>
</evidence>
<dbReference type="Proteomes" id="UP000070168">
    <property type="component" value="Unassembled WGS sequence"/>
</dbReference>
<feature type="compositionally biased region" description="Basic and acidic residues" evidence="1">
    <location>
        <begin position="304"/>
        <end position="322"/>
    </location>
</feature>
<feature type="region of interest" description="Disordered" evidence="1">
    <location>
        <begin position="288"/>
        <end position="368"/>
    </location>
</feature>
<keyword evidence="3" id="KW-1185">Reference proteome</keyword>
<dbReference type="EMBL" id="LHQR01000013">
    <property type="protein sequence ID" value="KXG54492.1"/>
    <property type="molecule type" value="Genomic_DNA"/>
</dbReference>
<proteinExistence type="predicted"/>
<organism evidence="2 3">
    <name type="scientific">Penicillium patulum</name>
    <name type="common">Penicillium griseofulvum</name>
    <dbReference type="NCBI Taxonomy" id="5078"/>
    <lineage>
        <taxon>Eukaryota</taxon>
        <taxon>Fungi</taxon>
        <taxon>Dikarya</taxon>
        <taxon>Ascomycota</taxon>
        <taxon>Pezizomycotina</taxon>
        <taxon>Eurotiomycetes</taxon>
        <taxon>Eurotiomycetidae</taxon>
        <taxon>Eurotiales</taxon>
        <taxon>Aspergillaceae</taxon>
        <taxon>Penicillium</taxon>
    </lineage>
</organism>
<dbReference type="GeneID" id="63710650"/>
<gene>
    <name evidence="2" type="ORF">PGRI_076360</name>
</gene>
<evidence type="ECO:0000313" key="3">
    <source>
        <dbReference type="Proteomes" id="UP000070168"/>
    </source>
</evidence>
<dbReference type="STRING" id="5078.A0A135LZV2"/>
<name>A0A135LZV2_PENPA</name>
<reference evidence="2 3" key="1">
    <citation type="journal article" date="2016" name="BMC Genomics">
        <title>Genome sequencing and secondary metabolism of the postharvest pathogen Penicillium griseofulvum.</title>
        <authorList>
            <person name="Banani H."/>
            <person name="Marcet-Houben M."/>
            <person name="Ballester A.R."/>
            <person name="Abbruscato P."/>
            <person name="Gonzalez-Candelas L."/>
            <person name="Gabaldon T."/>
            <person name="Spadaro D."/>
        </authorList>
    </citation>
    <scope>NUCLEOTIDE SEQUENCE [LARGE SCALE GENOMIC DNA]</scope>
    <source>
        <strain evidence="2 3">PG3</strain>
    </source>
</reference>
<protein>
    <submittedName>
        <fullName evidence="2">Uncharacterized protein</fullName>
    </submittedName>
</protein>
<feature type="region of interest" description="Disordered" evidence="1">
    <location>
        <begin position="50"/>
        <end position="69"/>
    </location>
</feature>
<comment type="caution">
    <text evidence="2">The sequence shown here is derived from an EMBL/GenBank/DDBJ whole genome shotgun (WGS) entry which is preliminary data.</text>
</comment>
<accession>A0A135LZV2</accession>
<sequence length="368" mass="42384">MSATSQPKSFNDILRYHTSFLVNPLLWTSHHLDLVGCRFEDVGTTHVYAESPQNDQRNNDHPKPCQNTASDAEGLARNISPPAKRDHLINILVGKERPFSFFSIKGAPFYFQGRFIHRPNYIMFHRRNEPAEHIHNSPPPLVGYVHYTSVNGSRGRRFMACPGPRGTLNHIVGRIYNKRLAQITPKEWTEDPYFICHLLALAQLQERKLNLPKPTTYISRLLVTHIFEREYMLLYEAQITTELLNGLRNPKDATSPMEWPIIRRMKIPYKPYVTFADRLAAELVAPGPLASRDLSNPSDDMNDSNEHSMKRPHEKEDAERLVAEGVEPSSLPYRDLPNTSNDVNDVNEHNMKRSHEQEDYGPCKTRRI</sequence>